<dbReference type="HOGENOM" id="CLU_2422148_0_0_7"/>
<dbReference type="AlphaFoldDB" id="B6WT42"/>
<sequence>MGFCNASCSFTRFRIIDPIPSELWTQIPDKLRQFAFRDIDDLPEMQAYGWVCFEDMLDSEWRTAPHIKEPTCSFLCAWIPGASRPLSLKSI</sequence>
<accession>B6WT42</accession>
<reference evidence="1 2" key="2">
    <citation type="submission" date="2008-10" db="EMBL/GenBank/DDBJ databases">
        <authorList>
            <person name="Fulton L."/>
            <person name="Clifton S."/>
            <person name="Fulton B."/>
            <person name="Xu J."/>
            <person name="Minx P."/>
            <person name="Pepin K.H."/>
            <person name="Johnson M."/>
            <person name="Bhonagiri V."/>
            <person name="Nash W.E."/>
            <person name="Mardis E.R."/>
            <person name="Wilson R.K."/>
        </authorList>
    </citation>
    <scope>NUCLEOTIDE SEQUENCE [LARGE SCALE GENOMIC DNA]</scope>
    <source>
        <strain evidence="1 2">ATCC 29098</strain>
    </source>
</reference>
<dbReference type="EMBL" id="ABXU01000029">
    <property type="protein sequence ID" value="EEB33953.1"/>
    <property type="molecule type" value="Genomic_DNA"/>
</dbReference>
<proteinExistence type="predicted"/>
<dbReference type="eggNOG" id="COG2974">
    <property type="taxonomic scope" value="Bacteria"/>
</dbReference>
<organism evidence="1 2">
    <name type="scientific">Desulfovibrio piger ATCC 29098</name>
    <dbReference type="NCBI Taxonomy" id="411464"/>
    <lineage>
        <taxon>Bacteria</taxon>
        <taxon>Pseudomonadati</taxon>
        <taxon>Thermodesulfobacteriota</taxon>
        <taxon>Desulfovibrionia</taxon>
        <taxon>Desulfovibrionales</taxon>
        <taxon>Desulfovibrionaceae</taxon>
        <taxon>Desulfovibrio</taxon>
    </lineage>
</organism>
<evidence type="ECO:0000313" key="2">
    <source>
        <dbReference type="Proteomes" id="UP000003676"/>
    </source>
</evidence>
<comment type="caution">
    <text evidence="1">The sequence shown here is derived from an EMBL/GenBank/DDBJ whole genome shotgun (WGS) entry which is preliminary data.</text>
</comment>
<dbReference type="Proteomes" id="UP000003676">
    <property type="component" value="Unassembled WGS sequence"/>
</dbReference>
<reference evidence="1 2" key="1">
    <citation type="submission" date="2008-10" db="EMBL/GenBank/DDBJ databases">
        <title>Draft genome sequence of Desulvovibrio piger (ATCC 29098).</title>
        <authorList>
            <person name="Sudarsanam P."/>
            <person name="Ley R."/>
            <person name="Guruge J."/>
            <person name="Turnbaugh P.J."/>
            <person name="Mahowald M."/>
            <person name="Liep D."/>
            <person name="Gordon J."/>
        </authorList>
    </citation>
    <scope>NUCLEOTIDE SEQUENCE [LARGE SCALE GENOMIC DNA]</scope>
    <source>
        <strain evidence="1 2">ATCC 29098</strain>
    </source>
</reference>
<evidence type="ECO:0000313" key="1">
    <source>
        <dbReference type="EMBL" id="EEB33953.1"/>
    </source>
</evidence>
<protein>
    <submittedName>
        <fullName evidence="1">Uncharacterized protein</fullName>
    </submittedName>
</protein>
<name>B6WT42_9BACT</name>
<gene>
    <name evidence="1" type="ORF">DESPIG_01246</name>
</gene>